<feature type="region of interest" description="Disordered" evidence="9">
    <location>
        <begin position="763"/>
        <end position="807"/>
    </location>
</feature>
<feature type="region of interest" description="Disordered" evidence="9">
    <location>
        <begin position="358"/>
        <end position="396"/>
    </location>
</feature>
<feature type="region of interest" description="Disordered" evidence="9">
    <location>
        <begin position="103"/>
        <end position="132"/>
    </location>
</feature>
<evidence type="ECO:0000259" key="10">
    <source>
        <dbReference type="PROSITE" id="PS50030"/>
    </source>
</evidence>
<dbReference type="PROSITE" id="PS50088">
    <property type="entry name" value="ANK_REPEAT"/>
    <property type="match status" value="1"/>
</dbReference>
<dbReference type="GO" id="GO:0070628">
    <property type="term" value="F:proteasome binding"/>
    <property type="evidence" value="ECO:0007669"/>
    <property type="project" value="TreeGrafter"/>
</dbReference>
<dbReference type="GO" id="GO:0043161">
    <property type="term" value="P:proteasome-mediated ubiquitin-dependent protein catabolic process"/>
    <property type="evidence" value="ECO:0007669"/>
    <property type="project" value="InterPro"/>
</dbReference>
<feature type="repeat" description="ANK" evidence="8">
    <location>
        <begin position="1391"/>
        <end position="1423"/>
    </location>
</feature>
<name>A0A813DDZ8_POLGL</name>
<keyword evidence="6" id="KW-0788">Thiol protease</keyword>
<accession>A0A813DDZ8</accession>
<evidence type="ECO:0000256" key="1">
    <source>
        <dbReference type="ARBA" id="ARBA00000707"/>
    </source>
</evidence>
<dbReference type="GO" id="GO:0016579">
    <property type="term" value="P:protein deubiquitination"/>
    <property type="evidence" value="ECO:0007669"/>
    <property type="project" value="InterPro"/>
</dbReference>
<dbReference type="SUPFAM" id="SSF47473">
    <property type="entry name" value="EF-hand"/>
    <property type="match status" value="1"/>
</dbReference>
<feature type="region of interest" description="Disordered" evidence="9">
    <location>
        <begin position="633"/>
        <end position="672"/>
    </location>
</feature>
<dbReference type="InterPro" id="IPR015940">
    <property type="entry name" value="UBA"/>
</dbReference>
<feature type="domain" description="USP" evidence="12">
    <location>
        <begin position="170"/>
        <end position="564"/>
    </location>
</feature>
<evidence type="ECO:0000256" key="4">
    <source>
        <dbReference type="ARBA" id="ARBA00022786"/>
    </source>
</evidence>
<organism evidence="13 14">
    <name type="scientific">Polarella glacialis</name>
    <name type="common">Dinoflagellate</name>
    <dbReference type="NCBI Taxonomy" id="89957"/>
    <lineage>
        <taxon>Eukaryota</taxon>
        <taxon>Sar</taxon>
        <taxon>Alveolata</taxon>
        <taxon>Dinophyceae</taxon>
        <taxon>Suessiales</taxon>
        <taxon>Suessiaceae</taxon>
        <taxon>Polarella</taxon>
    </lineage>
</organism>
<protein>
    <recommendedName>
        <fullName evidence="2">ubiquitinyl hydrolase 1</fullName>
        <ecNumber evidence="2">3.4.19.12</ecNumber>
    </recommendedName>
</protein>
<dbReference type="GO" id="GO:0061136">
    <property type="term" value="P:regulation of proteasomal protein catabolic process"/>
    <property type="evidence" value="ECO:0007669"/>
    <property type="project" value="TreeGrafter"/>
</dbReference>
<dbReference type="PROSITE" id="PS00018">
    <property type="entry name" value="EF_HAND_1"/>
    <property type="match status" value="1"/>
</dbReference>
<keyword evidence="14" id="KW-1185">Reference proteome</keyword>
<feature type="compositionally biased region" description="Low complexity" evidence="9">
    <location>
        <begin position="365"/>
        <end position="376"/>
    </location>
</feature>
<dbReference type="InterPro" id="IPR036770">
    <property type="entry name" value="Ankyrin_rpt-contain_sf"/>
</dbReference>
<keyword evidence="5" id="KW-0378">Hydrolase</keyword>
<dbReference type="SMART" id="SM00165">
    <property type="entry name" value="UBA"/>
    <property type="match status" value="1"/>
</dbReference>
<dbReference type="EMBL" id="CAJNNV010002236">
    <property type="protein sequence ID" value="CAE8586824.1"/>
    <property type="molecule type" value="Genomic_DNA"/>
</dbReference>
<dbReference type="GO" id="GO:0004843">
    <property type="term" value="F:cysteine-type deubiquitinase activity"/>
    <property type="evidence" value="ECO:0007669"/>
    <property type="project" value="UniProtKB-EC"/>
</dbReference>
<reference evidence="13" key="1">
    <citation type="submission" date="2021-02" db="EMBL/GenBank/DDBJ databases">
        <authorList>
            <person name="Dougan E. K."/>
            <person name="Rhodes N."/>
            <person name="Thang M."/>
            <person name="Chan C."/>
        </authorList>
    </citation>
    <scope>NUCLEOTIDE SEQUENCE</scope>
</reference>
<dbReference type="InterPro" id="IPR028889">
    <property type="entry name" value="USP"/>
</dbReference>
<gene>
    <name evidence="13" type="ORF">PGLA1383_LOCUS5670</name>
</gene>
<dbReference type="PANTHER" id="PTHR43982">
    <property type="entry name" value="UBIQUITIN CARBOXYL-TERMINAL HYDROLASE"/>
    <property type="match status" value="1"/>
</dbReference>
<feature type="region of interest" description="Disordered" evidence="9">
    <location>
        <begin position="898"/>
        <end position="918"/>
    </location>
</feature>
<evidence type="ECO:0000259" key="12">
    <source>
        <dbReference type="PROSITE" id="PS50235"/>
    </source>
</evidence>
<dbReference type="InterPro" id="IPR018247">
    <property type="entry name" value="EF_Hand_1_Ca_BS"/>
</dbReference>
<dbReference type="InterPro" id="IPR011992">
    <property type="entry name" value="EF-hand-dom_pair"/>
</dbReference>
<dbReference type="OrthoDB" id="2420415at2759"/>
<dbReference type="Proteomes" id="UP000654075">
    <property type="component" value="Unassembled WGS sequence"/>
</dbReference>
<proteinExistence type="predicted"/>
<sequence>MASNIRQLVDMGFGEAEAKVALQETNGNVEQALELLLGGGLAEPPAAPAVEPEPAPALPPTAVGAGLAGNAWGARPAAATELGAGVGGYPQLRATAAVSVSPQWPELGAGRPPGPPPGAPSALPQAPAPSPRTQAAIMGEIDAALDFSLGDQEEGIASTPDTARRPGLPVGLMNVGNTCYVNSLLQTLFHVDEFRDQMLAFRAPQEPQRPVKEAEDNEESDGVSMAGAEAFGAVPRSEVELRRHHSLRLASELRQLFAYCLLSERSCVSPTRLLGELVNLRGQKLAVGSQEDVGEFMLKFLEQLDEGLKAGKLDDGKLRDKEVETASDENVDSDLAKEPASLQSLFFGEQVQVFSYRENAKGPAEESSGSEQLGGSQDKEDAKVTSGGAEASPSSLVVNEERSDFLHIFLDVKHGDLYSAWKAANQTEVDYTTPAGSKATGSTRVWLRRLPKLLFFQLQRVTFDPELKAQVKLEDPFDFDTTIYADRFMHGNEAKSAAADVQSERLRRRCTRLERALRHFGGGAVGFRGPHGEFYWGPVVDVLAAAIYRGFYNVALFFSFGESRMWPARAKKSKSSARLKAILKKLFARMKLSILPATGMPRPAGFLEPERSPSLTERLKSIAWRKSVCGAEELPQSEEPRTKRSFLLPGLTGGRGTSSAEAPPQAQDPRRQPARLWSVLRGMSNTLESPKPDDRSGSLLPVLRGKPNESLQLPVLPDQPSTMRANVWNVLRAFSPAAELPQSDAPRAKPASLLPVLTRARGMPNAAESPQPGTPKTMRAGLWSGLTTGRGVSSAEESPQTDEPKPRRAILFSGLTGPKTQKESPQVEAPTTKYASLWSVLRGMSNTEEPAQPNQPRNRRASLLAGLVRRMSDSNLEELRQSEAGDYFKKLLVPRGDSLDYNNNDNNKDNNDNNDNPLLGEVVEATWEPQGVSSMPSCAFSQHVALRSQGSMNSMPSTAFGQKAELRSQGSMGSVASPAFVQKAELRSQESMGSVGSPAFSQHLGLRSQGSMGSIGSLASSQHLGLRSQGSSEQLGMTSIENSAFSQYVELRSQGISLGTKRNGHRAAIRVDQTDLRVEKKSQKLALKYKLEPKDVKRILMSLDVVSAIGIDFPSFSEKFLEALERWYLPQQRLALAYKASQAELGGPVNLDMLLAWCKQTCESDLAVAKQAAAFGLDDLEIQKMRTLFAEVDTDDSGTVEYSEFEAKMVLEADKDGSGWIDQAFELHAVASESGLELRAPQAWCLGAAGGAAKDVLGLVGDEPGAVRRLGLLLEASPTRLLHLFRAAKNLRAKDPLRLLQLVASNSKAVEVAVTSLAVDCRSQVADVEALRFAVRCGLDRGAGQKVVHLAAKLGSLSLLKLAASAGQEPLVQLRFDTDDSKAINSLSEPEGESPAMLAAAGGHIEVLRWLLREKADLSLRSRLSGLTARNFAARHEHTAVLRLLDDPLSQLAR</sequence>
<dbReference type="Pfam" id="PF12796">
    <property type="entry name" value="Ank_2"/>
    <property type="match status" value="1"/>
</dbReference>
<dbReference type="PROSITE" id="PS50030">
    <property type="entry name" value="UBA"/>
    <property type="match status" value="1"/>
</dbReference>
<evidence type="ECO:0000256" key="3">
    <source>
        <dbReference type="ARBA" id="ARBA00022670"/>
    </source>
</evidence>
<dbReference type="Gene3D" id="3.90.70.10">
    <property type="entry name" value="Cysteine proteinases"/>
    <property type="match status" value="1"/>
</dbReference>
<dbReference type="InterPro" id="IPR002048">
    <property type="entry name" value="EF_hand_dom"/>
</dbReference>
<dbReference type="Pfam" id="PF00627">
    <property type="entry name" value="UBA"/>
    <property type="match status" value="1"/>
</dbReference>
<dbReference type="InterPro" id="IPR044635">
    <property type="entry name" value="UBP14-like"/>
</dbReference>
<dbReference type="Gene3D" id="1.10.238.10">
    <property type="entry name" value="EF-hand"/>
    <property type="match status" value="1"/>
</dbReference>
<keyword evidence="7" id="KW-0106">Calcium</keyword>
<comment type="catalytic activity">
    <reaction evidence="1">
        <text>Thiol-dependent hydrolysis of ester, thioester, amide, peptide and isopeptide bonds formed by the C-terminal Gly of ubiquitin (a 76-residue protein attached to proteins as an intracellular targeting signal).</text>
        <dbReference type="EC" id="3.4.19.12"/>
    </reaction>
</comment>
<keyword evidence="8" id="KW-0040">ANK repeat</keyword>
<dbReference type="InterPro" id="IPR009060">
    <property type="entry name" value="UBA-like_sf"/>
</dbReference>
<dbReference type="PROSITE" id="PS50222">
    <property type="entry name" value="EF_HAND_2"/>
    <property type="match status" value="1"/>
</dbReference>
<dbReference type="SUPFAM" id="SSF48403">
    <property type="entry name" value="Ankyrin repeat"/>
    <property type="match status" value="1"/>
</dbReference>
<comment type="caution">
    <text evidence="13">The sequence shown here is derived from an EMBL/GenBank/DDBJ whole genome shotgun (WGS) entry which is preliminary data.</text>
</comment>
<evidence type="ECO:0000256" key="8">
    <source>
        <dbReference type="PROSITE-ProRule" id="PRU00023"/>
    </source>
</evidence>
<feature type="domain" description="EF-hand" evidence="11">
    <location>
        <begin position="1180"/>
        <end position="1215"/>
    </location>
</feature>
<evidence type="ECO:0000256" key="5">
    <source>
        <dbReference type="ARBA" id="ARBA00022801"/>
    </source>
</evidence>
<dbReference type="GO" id="GO:0005509">
    <property type="term" value="F:calcium ion binding"/>
    <property type="evidence" value="ECO:0007669"/>
    <property type="project" value="InterPro"/>
</dbReference>
<dbReference type="InterPro" id="IPR002110">
    <property type="entry name" value="Ankyrin_rpt"/>
</dbReference>
<evidence type="ECO:0000313" key="13">
    <source>
        <dbReference type="EMBL" id="CAE8586824.1"/>
    </source>
</evidence>
<dbReference type="PROSITE" id="PS00972">
    <property type="entry name" value="USP_1"/>
    <property type="match status" value="1"/>
</dbReference>
<dbReference type="InterPro" id="IPR038765">
    <property type="entry name" value="Papain-like_cys_pep_sf"/>
</dbReference>
<feature type="region of interest" description="Disordered" evidence="9">
    <location>
        <begin position="684"/>
        <end position="718"/>
    </location>
</feature>
<feature type="compositionally biased region" description="Polar residues" evidence="9">
    <location>
        <begin position="785"/>
        <end position="798"/>
    </location>
</feature>
<dbReference type="SUPFAM" id="SSF54001">
    <property type="entry name" value="Cysteine proteinases"/>
    <property type="match status" value="1"/>
</dbReference>
<evidence type="ECO:0000256" key="9">
    <source>
        <dbReference type="SAM" id="MobiDB-lite"/>
    </source>
</evidence>
<evidence type="ECO:0000256" key="7">
    <source>
        <dbReference type="ARBA" id="ARBA00022837"/>
    </source>
</evidence>
<dbReference type="SMART" id="SM00248">
    <property type="entry name" value="ANK"/>
    <property type="match status" value="2"/>
</dbReference>
<dbReference type="InterPro" id="IPR001394">
    <property type="entry name" value="Peptidase_C19_UCH"/>
</dbReference>
<dbReference type="Gene3D" id="1.25.40.20">
    <property type="entry name" value="Ankyrin repeat-containing domain"/>
    <property type="match status" value="1"/>
</dbReference>
<dbReference type="Gene3D" id="1.10.8.10">
    <property type="entry name" value="DNA helicase RuvA subunit, C-terminal domain"/>
    <property type="match status" value="1"/>
</dbReference>
<dbReference type="PANTHER" id="PTHR43982:SF6">
    <property type="entry name" value="UBIQUITIN CARBOXYL-TERMINAL HYDROLASE 2-RELATED"/>
    <property type="match status" value="1"/>
</dbReference>
<keyword evidence="4" id="KW-0833">Ubl conjugation pathway</keyword>
<evidence type="ECO:0000259" key="11">
    <source>
        <dbReference type="PROSITE" id="PS50222"/>
    </source>
</evidence>
<dbReference type="InterPro" id="IPR018200">
    <property type="entry name" value="USP_CS"/>
</dbReference>
<keyword evidence="3" id="KW-0645">Protease</keyword>
<dbReference type="Pfam" id="PF00443">
    <property type="entry name" value="UCH"/>
    <property type="match status" value="1"/>
</dbReference>
<feature type="domain" description="UBA" evidence="10">
    <location>
        <begin position="1"/>
        <end position="39"/>
    </location>
</feature>
<dbReference type="SUPFAM" id="SSF46934">
    <property type="entry name" value="UBA-like"/>
    <property type="match status" value="1"/>
</dbReference>
<dbReference type="EC" id="3.4.19.12" evidence="2"/>
<evidence type="ECO:0000256" key="6">
    <source>
        <dbReference type="ARBA" id="ARBA00022807"/>
    </source>
</evidence>
<evidence type="ECO:0000313" key="14">
    <source>
        <dbReference type="Proteomes" id="UP000654075"/>
    </source>
</evidence>
<dbReference type="PROSITE" id="PS50297">
    <property type="entry name" value="ANK_REP_REGION"/>
    <property type="match status" value="1"/>
</dbReference>
<dbReference type="PROSITE" id="PS50235">
    <property type="entry name" value="USP_3"/>
    <property type="match status" value="1"/>
</dbReference>
<evidence type="ECO:0000256" key="2">
    <source>
        <dbReference type="ARBA" id="ARBA00012759"/>
    </source>
</evidence>